<protein>
    <submittedName>
        <fullName evidence="3">Acyl-CoA synthetase (AMP-forming)/AMP-acid ligase II</fullName>
    </submittedName>
</protein>
<keyword evidence="3" id="KW-0436">Ligase</keyword>
<dbReference type="AlphaFoldDB" id="A0A3N4R544"/>
<dbReference type="Proteomes" id="UP000266906">
    <property type="component" value="Unassembled WGS sequence"/>
</dbReference>
<dbReference type="Pfam" id="PF00501">
    <property type="entry name" value="AMP-binding"/>
    <property type="match status" value="1"/>
</dbReference>
<dbReference type="InterPro" id="IPR000873">
    <property type="entry name" value="AMP-dep_synth/lig_dom"/>
</dbReference>
<evidence type="ECO:0000313" key="5">
    <source>
        <dbReference type="Proteomes" id="UP000267408"/>
    </source>
</evidence>
<evidence type="ECO:0000313" key="2">
    <source>
        <dbReference type="EMBL" id="ROR38091.1"/>
    </source>
</evidence>
<dbReference type="PANTHER" id="PTHR43767">
    <property type="entry name" value="LONG-CHAIN-FATTY-ACID--COA LIGASE"/>
    <property type="match status" value="1"/>
</dbReference>
<gene>
    <name evidence="3" type="ORF">EDD38_5645</name>
    <name evidence="2" type="ORF">EDD39_6254</name>
</gene>
<dbReference type="InterPro" id="IPR050237">
    <property type="entry name" value="ATP-dep_AMP-bd_enzyme"/>
</dbReference>
<dbReference type="Proteomes" id="UP000267408">
    <property type="component" value="Unassembled WGS sequence"/>
</dbReference>
<dbReference type="InterPro" id="IPR042099">
    <property type="entry name" value="ANL_N_sf"/>
</dbReference>
<sequence>MSLRTIRAELAADPQLGTGNVLTTLVARGEGLDEPSLTFDTDVDGHPALHALTLRELDQRVAARAAALHALGIQPRDPVAVQVTAGADQVLNFLALARLGAIPALVNGRLPAEPAAEFIRRLRAAALLTDAAHRTAFGDRDLGVPQVIDVAGLGAGDPAAAPAPFRHRPGDPAVITHSSGTTGLPKAVAHSHASLFASVRHRLTLPRAQGVERLLGALPPAHAATVIAVNLALANRSELLVLSEPSGTTVLAAIEGWRPTGVLGFAAIWSELAAVDLTTRETDSVQLWWNTGDCAHEAHIRRLVAVGSRRVAARGGGRVQPGSVFIDGLGSTEMGHSQFFITHTPETERYGRCIGKPHTFSDVAVLDEAGEPLGVGEVGQLGVNAPTLALGYWNDSVTTWRTRLNDYFLTGDLVYRDEAGYYYHVDRMVDSVDLGGGRRLFTAACEERVLAALPDVLECTVVAVAGPAGADSHVLLVLTADADPAVDRTAAVLAALEEHVAATVRGVVVVDPDRLPLGPTGKVRKLLLRERYLAGQLLAPTGGAA</sequence>
<dbReference type="OrthoDB" id="4495845at2"/>
<dbReference type="EMBL" id="RJVJ01000002">
    <property type="protein sequence ID" value="ROR38091.1"/>
    <property type="molecule type" value="Genomic_DNA"/>
</dbReference>
<dbReference type="GO" id="GO:0016878">
    <property type="term" value="F:acid-thiol ligase activity"/>
    <property type="evidence" value="ECO:0007669"/>
    <property type="project" value="UniProtKB-ARBA"/>
</dbReference>
<dbReference type="EMBL" id="RKQG01000002">
    <property type="protein sequence ID" value="RPE28508.1"/>
    <property type="molecule type" value="Genomic_DNA"/>
</dbReference>
<dbReference type="InterPro" id="IPR020845">
    <property type="entry name" value="AMP-binding_CS"/>
</dbReference>
<dbReference type="InterPro" id="IPR045851">
    <property type="entry name" value="AMP-bd_C_sf"/>
</dbReference>
<dbReference type="PROSITE" id="PS00455">
    <property type="entry name" value="AMP_BINDING"/>
    <property type="match status" value="1"/>
</dbReference>
<evidence type="ECO:0000313" key="3">
    <source>
        <dbReference type="EMBL" id="RPE28508.1"/>
    </source>
</evidence>
<feature type="domain" description="AMP-dependent synthetase/ligase" evidence="1">
    <location>
        <begin position="50"/>
        <end position="393"/>
    </location>
</feature>
<reference evidence="4 5" key="1">
    <citation type="submission" date="2018-11" db="EMBL/GenBank/DDBJ databases">
        <title>Sequencing the genomes of 1000 actinobacteria strains.</title>
        <authorList>
            <person name="Klenk H.-P."/>
        </authorList>
    </citation>
    <scope>NUCLEOTIDE SEQUENCE [LARGE SCALE GENOMIC DNA]</scope>
    <source>
        <strain evidence="2 5">DSM 44780</strain>
        <strain evidence="3 4">DSM 44781</strain>
    </source>
</reference>
<dbReference type="CDD" id="cd04433">
    <property type="entry name" value="AFD_class_I"/>
    <property type="match status" value="1"/>
</dbReference>
<dbReference type="SUPFAM" id="SSF56801">
    <property type="entry name" value="Acetyl-CoA synthetase-like"/>
    <property type="match status" value="1"/>
</dbReference>
<proteinExistence type="predicted"/>
<dbReference type="Gene3D" id="3.40.50.12780">
    <property type="entry name" value="N-terminal domain of ligase-like"/>
    <property type="match status" value="1"/>
</dbReference>
<evidence type="ECO:0000313" key="4">
    <source>
        <dbReference type="Proteomes" id="UP000266906"/>
    </source>
</evidence>
<evidence type="ECO:0000259" key="1">
    <source>
        <dbReference type="Pfam" id="PF00501"/>
    </source>
</evidence>
<accession>A0A3N4R544</accession>
<comment type="caution">
    <text evidence="3">The sequence shown here is derived from an EMBL/GenBank/DDBJ whole genome shotgun (WGS) entry which is preliminary data.</text>
</comment>
<dbReference type="PANTHER" id="PTHR43767:SF1">
    <property type="entry name" value="NONRIBOSOMAL PEPTIDE SYNTHASE PES1 (EUROFUNG)-RELATED"/>
    <property type="match status" value="1"/>
</dbReference>
<name>A0A3N4R544_9ACTN</name>
<accession>A0A8G1UGW8</accession>
<organism evidence="3 4">
    <name type="scientific">Kitasatospora cineracea</name>
    <dbReference type="NCBI Taxonomy" id="88074"/>
    <lineage>
        <taxon>Bacteria</taxon>
        <taxon>Bacillati</taxon>
        <taxon>Actinomycetota</taxon>
        <taxon>Actinomycetes</taxon>
        <taxon>Kitasatosporales</taxon>
        <taxon>Streptomycetaceae</taxon>
        <taxon>Kitasatospora</taxon>
    </lineage>
</organism>
<dbReference type="Gene3D" id="3.30.300.30">
    <property type="match status" value="1"/>
</dbReference>
<keyword evidence="4" id="KW-1185">Reference proteome</keyword>
<dbReference type="RefSeq" id="WP_123562464.1">
    <property type="nucleotide sequence ID" value="NZ_JBEYIY010000063.1"/>
</dbReference>